<dbReference type="SUPFAM" id="SSF50978">
    <property type="entry name" value="WD40 repeat-like"/>
    <property type="match status" value="1"/>
</dbReference>
<dbReference type="GeneID" id="64604647"/>
<organism evidence="3 4">
    <name type="scientific">Suillus plorans</name>
    <dbReference type="NCBI Taxonomy" id="116603"/>
    <lineage>
        <taxon>Eukaryota</taxon>
        <taxon>Fungi</taxon>
        <taxon>Dikarya</taxon>
        <taxon>Basidiomycota</taxon>
        <taxon>Agaricomycotina</taxon>
        <taxon>Agaricomycetes</taxon>
        <taxon>Agaricomycetidae</taxon>
        <taxon>Boletales</taxon>
        <taxon>Suillineae</taxon>
        <taxon>Suillaceae</taxon>
        <taxon>Suillus</taxon>
    </lineage>
</organism>
<dbReference type="Proteomes" id="UP000719766">
    <property type="component" value="Unassembled WGS sequence"/>
</dbReference>
<evidence type="ECO:0000256" key="1">
    <source>
        <dbReference type="PROSITE-ProRule" id="PRU00221"/>
    </source>
</evidence>
<dbReference type="Pfam" id="PF00400">
    <property type="entry name" value="WD40"/>
    <property type="match status" value="1"/>
</dbReference>
<name>A0A9P7AQC2_9AGAM</name>
<keyword evidence="4" id="KW-1185">Reference proteome</keyword>
<dbReference type="InterPro" id="IPR015943">
    <property type="entry name" value="WD40/YVTN_repeat-like_dom_sf"/>
</dbReference>
<dbReference type="OrthoDB" id="2615105at2759"/>
<evidence type="ECO:0000313" key="4">
    <source>
        <dbReference type="Proteomes" id="UP000719766"/>
    </source>
</evidence>
<accession>A0A9P7AQC2</accession>
<dbReference type="PROSITE" id="PS50294">
    <property type="entry name" value="WD_REPEATS_REGION"/>
    <property type="match status" value="1"/>
</dbReference>
<dbReference type="RefSeq" id="XP_041159480.1">
    <property type="nucleotide sequence ID" value="XM_041310883.1"/>
</dbReference>
<dbReference type="Gene3D" id="2.130.10.10">
    <property type="entry name" value="YVTN repeat-like/Quinoprotein amine dehydrogenase"/>
    <property type="match status" value="1"/>
</dbReference>
<dbReference type="InterPro" id="IPR001680">
    <property type="entry name" value="WD40_rpt"/>
</dbReference>
<gene>
    <name evidence="3" type="ORF">HD556DRAFT_530515</name>
</gene>
<feature type="region of interest" description="Disordered" evidence="2">
    <location>
        <begin position="29"/>
        <end position="58"/>
    </location>
</feature>
<dbReference type="PROSITE" id="PS50082">
    <property type="entry name" value="WD_REPEATS_2"/>
    <property type="match status" value="1"/>
</dbReference>
<dbReference type="AlphaFoldDB" id="A0A9P7AQC2"/>
<protein>
    <submittedName>
        <fullName evidence="3">Uncharacterized protein</fullName>
    </submittedName>
</protein>
<evidence type="ECO:0000256" key="2">
    <source>
        <dbReference type="SAM" id="MobiDB-lite"/>
    </source>
</evidence>
<dbReference type="InterPro" id="IPR036322">
    <property type="entry name" value="WD40_repeat_dom_sf"/>
</dbReference>
<proteinExistence type="predicted"/>
<dbReference type="EMBL" id="JABBWE010000033">
    <property type="protein sequence ID" value="KAG1792943.1"/>
    <property type="molecule type" value="Genomic_DNA"/>
</dbReference>
<feature type="compositionally biased region" description="Polar residues" evidence="2">
    <location>
        <begin position="41"/>
        <end position="58"/>
    </location>
</feature>
<keyword evidence="1" id="KW-0853">WD repeat</keyword>
<comment type="caution">
    <text evidence="3">The sequence shown here is derived from an EMBL/GenBank/DDBJ whole genome shotgun (WGS) entry which is preliminary data.</text>
</comment>
<evidence type="ECO:0000313" key="3">
    <source>
        <dbReference type="EMBL" id="KAG1792943.1"/>
    </source>
</evidence>
<sequence>MSVSFSPNGTRIASGSEDQTVRLWSAVNVKPSSESREPDSSAFSLHRSTTPSTQESRIMPTNTWNNRLISFSSSLKHALPNPADLLEPASHHDSNSTPFLLQGDGWVMGPDHQLLFWVPPASRHAFYTPWTSLVIPRGYPQLDLSRMAYGTRWSSCRDVST</sequence>
<reference evidence="3" key="1">
    <citation type="journal article" date="2020" name="New Phytol.">
        <title>Comparative genomics reveals dynamic genome evolution in host specialist ectomycorrhizal fungi.</title>
        <authorList>
            <person name="Lofgren L.A."/>
            <person name="Nguyen N.H."/>
            <person name="Vilgalys R."/>
            <person name="Ruytinx J."/>
            <person name="Liao H.L."/>
            <person name="Branco S."/>
            <person name="Kuo A."/>
            <person name="LaButti K."/>
            <person name="Lipzen A."/>
            <person name="Andreopoulos W."/>
            <person name="Pangilinan J."/>
            <person name="Riley R."/>
            <person name="Hundley H."/>
            <person name="Na H."/>
            <person name="Barry K."/>
            <person name="Grigoriev I.V."/>
            <person name="Stajich J.E."/>
            <person name="Kennedy P.G."/>
        </authorList>
    </citation>
    <scope>NUCLEOTIDE SEQUENCE</scope>
    <source>
        <strain evidence="3">S12</strain>
    </source>
</reference>
<feature type="repeat" description="WD" evidence="1">
    <location>
        <begin position="1"/>
        <end position="25"/>
    </location>
</feature>